<keyword evidence="1" id="KW-0677">Repeat</keyword>
<reference evidence="3" key="1">
    <citation type="submission" date="2022-06" db="EMBL/GenBank/DDBJ databases">
        <authorList>
            <person name="Legendre M."/>
            <person name="Claverie J.-M."/>
            <person name="Alempic J.-M."/>
            <person name="Abergel C."/>
        </authorList>
    </citation>
    <scope>NUCLEOTIDE SEQUENCE</scope>
    <source>
        <strain evidence="3">Kuranda</strain>
    </source>
</reference>
<dbReference type="Proteomes" id="UP001185135">
    <property type="component" value="Segment"/>
</dbReference>
<sequence length="448" mass="50230">MIRLTSSSSKVSGWDDGAYDMDQALMQEPILYGTIDNLPAEVQVMIVDRLTSPRDLLALRATSQTWRLLMTGDHGHVCALCRTLLPDEAVDRLAAHRHADALACVVYGILKTAGVSLRSLQPIKQCRTTYWVPQKMGAFCGWGLSMADARVYGDSVPFRTWSVGRWSDGKLVDGMTRASHFVPEVLGCAWRPHVLPAGLPCFRCRTNSALWTGRVVDGVAHGHGVWKVSRCQNCRMAGRLCKIRCVGRWREGALVHGTMVWGGDHVYDGEFKNNLFHGLGVLDVNENGSSTRYIGQWTRGRPDGHGALVYERVHDNDPDPVPWHYVGDWDRGVQTGTGTKEWADGRRYTGEWYDGRPHGRGSFEYADGSRYDGEWHMGVQHGHGKQFAPDGRLQRRGYWIRNSPSSRLAFRRVMNEMGHERSIAQCALLAATHSFHAVKDWLNTPVSF</sequence>
<gene>
    <name evidence="3" type="ORF">pkur_cds_676</name>
</gene>
<accession>A0AA95J6U9</accession>
<protein>
    <submittedName>
        <fullName evidence="3">Morn repeat protein</fullName>
    </submittedName>
</protein>
<dbReference type="InterPro" id="IPR003409">
    <property type="entry name" value="MORN"/>
</dbReference>
<evidence type="ECO:0000313" key="4">
    <source>
        <dbReference type="Proteomes" id="UP001185135"/>
    </source>
</evidence>
<dbReference type="PANTHER" id="PTHR23084:SF263">
    <property type="entry name" value="MORN REPEAT-CONTAINING PROTEIN 1"/>
    <property type="match status" value="1"/>
</dbReference>
<dbReference type="SUPFAM" id="SSF81383">
    <property type="entry name" value="F-box domain"/>
    <property type="match status" value="1"/>
</dbReference>
<name>A0AA95J6U9_9VIRU</name>
<evidence type="ECO:0000313" key="3">
    <source>
        <dbReference type="EMBL" id="WBR14850.1"/>
    </source>
</evidence>
<dbReference type="EMBL" id="ON887157">
    <property type="protein sequence ID" value="WBR14850.1"/>
    <property type="molecule type" value="Genomic_DNA"/>
</dbReference>
<dbReference type="Pfam" id="PF02493">
    <property type="entry name" value="MORN"/>
    <property type="match status" value="6"/>
</dbReference>
<dbReference type="Pfam" id="PF12937">
    <property type="entry name" value="F-box-like"/>
    <property type="match status" value="1"/>
</dbReference>
<proteinExistence type="predicted"/>
<evidence type="ECO:0000259" key="2">
    <source>
        <dbReference type="Pfam" id="PF12937"/>
    </source>
</evidence>
<dbReference type="Gene3D" id="2.20.110.10">
    <property type="entry name" value="Histone H3 K4-specific methyltransferase SET7/9 N-terminal domain"/>
    <property type="match status" value="1"/>
</dbReference>
<dbReference type="SUPFAM" id="SSF82185">
    <property type="entry name" value="Histone H3 K4-specific methyltransferase SET7/9 N-terminal domain"/>
    <property type="match status" value="2"/>
</dbReference>
<organism evidence="3 4">
    <name type="scientific">Pandoravirus kuranda</name>
    <dbReference type="NCBI Taxonomy" id="3019033"/>
    <lineage>
        <taxon>Viruses</taxon>
        <taxon>Pandoravirus</taxon>
    </lineage>
</organism>
<dbReference type="InterPro" id="IPR001810">
    <property type="entry name" value="F-box_dom"/>
</dbReference>
<feature type="domain" description="F-box" evidence="2">
    <location>
        <begin position="35"/>
        <end position="69"/>
    </location>
</feature>
<evidence type="ECO:0000256" key="1">
    <source>
        <dbReference type="ARBA" id="ARBA00022737"/>
    </source>
</evidence>
<dbReference type="PANTHER" id="PTHR23084">
    <property type="entry name" value="PHOSPHATIDYLINOSITOL-4-PHOSPHATE 5-KINASE RELATED"/>
    <property type="match status" value="1"/>
</dbReference>
<dbReference type="SMART" id="SM00698">
    <property type="entry name" value="MORN"/>
    <property type="match status" value="5"/>
</dbReference>
<dbReference type="InterPro" id="IPR036047">
    <property type="entry name" value="F-box-like_dom_sf"/>
</dbReference>